<evidence type="ECO:0000313" key="2">
    <source>
        <dbReference type="Proteomes" id="UP000235387"/>
    </source>
</evidence>
<evidence type="ECO:0008006" key="3">
    <source>
        <dbReference type="Google" id="ProtNLM"/>
    </source>
</evidence>
<protein>
    <recommendedName>
        <fullName evidence="3">DUF3144 domain-containing protein</fullName>
    </recommendedName>
</protein>
<proteinExistence type="predicted"/>
<gene>
    <name evidence="1" type="ORF">BCT23_01300</name>
</gene>
<sequence>MSNVDNEFYDRADAHIRLSNEQISGDISKGKASASMMYATSRFNAWVSATGWENGEEMHAAKEETIAYFVEQYKAMLEENLNDYIDNFDSYMTRKE</sequence>
<dbReference type="RefSeq" id="WP_102389812.1">
    <property type="nucleotide sequence ID" value="NZ_MDAL01000002.1"/>
</dbReference>
<dbReference type="Pfam" id="PF11342">
    <property type="entry name" value="DUF3144"/>
    <property type="match status" value="1"/>
</dbReference>
<comment type="caution">
    <text evidence="1">The sequence shown here is derived from an EMBL/GenBank/DDBJ whole genome shotgun (WGS) entry which is preliminary data.</text>
</comment>
<name>A0A2N7LGL9_9GAMM</name>
<dbReference type="Gene3D" id="1.10.287.3020">
    <property type="match status" value="1"/>
</dbReference>
<evidence type="ECO:0000313" key="1">
    <source>
        <dbReference type="EMBL" id="PMN94694.1"/>
    </source>
</evidence>
<reference evidence="2" key="1">
    <citation type="submission" date="2016-07" db="EMBL/GenBank/DDBJ databases">
        <title>Nontailed viruses are major unrecognized killers of bacteria in the ocean.</title>
        <authorList>
            <person name="Kauffman K."/>
            <person name="Hussain F."/>
            <person name="Yang J."/>
            <person name="Arevalo P."/>
            <person name="Brown J."/>
            <person name="Cutler M."/>
            <person name="Kelly L."/>
            <person name="Polz M.F."/>
        </authorList>
    </citation>
    <scope>NUCLEOTIDE SEQUENCE [LARGE SCALE GENOMIC DNA]</scope>
    <source>
        <strain evidence="2">10N.261.45.A10</strain>
    </source>
</reference>
<dbReference type="EMBL" id="MDAL01000002">
    <property type="protein sequence ID" value="PMN94694.1"/>
    <property type="molecule type" value="Genomic_DNA"/>
</dbReference>
<dbReference type="InterPro" id="IPR021490">
    <property type="entry name" value="DUF3144"/>
</dbReference>
<dbReference type="AlphaFoldDB" id="A0A2N7LGL9"/>
<dbReference type="Proteomes" id="UP000235387">
    <property type="component" value="Unassembled WGS sequence"/>
</dbReference>
<organism evidence="1 2">
    <name type="scientific">Enterovibrio norvegicus</name>
    <dbReference type="NCBI Taxonomy" id="188144"/>
    <lineage>
        <taxon>Bacteria</taxon>
        <taxon>Pseudomonadati</taxon>
        <taxon>Pseudomonadota</taxon>
        <taxon>Gammaproteobacteria</taxon>
        <taxon>Vibrionales</taxon>
        <taxon>Vibrionaceae</taxon>
        <taxon>Enterovibrio</taxon>
    </lineage>
</organism>
<accession>A0A2N7LGL9</accession>